<dbReference type="EMBL" id="GBXM01012395">
    <property type="protein sequence ID" value="JAH96182.1"/>
    <property type="molecule type" value="Transcribed_RNA"/>
</dbReference>
<evidence type="ECO:0000313" key="1">
    <source>
        <dbReference type="EMBL" id="JAH96182.1"/>
    </source>
</evidence>
<sequence length="54" mass="6383">MFQDASIYRRKTAFNAIVLQNTLKQTSTTACFSMTIQNKWTVLWLHLPFFKKNV</sequence>
<reference evidence="1" key="2">
    <citation type="journal article" date="2015" name="Fish Shellfish Immunol.">
        <title>Early steps in the European eel (Anguilla anguilla)-Vibrio vulnificus interaction in the gills: Role of the RtxA13 toxin.</title>
        <authorList>
            <person name="Callol A."/>
            <person name="Pajuelo D."/>
            <person name="Ebbesson L."/>
            <person name="Teles M."/>
            <person name="MacKenzie S."/>
            <person name="Amaro C."/>
        </authorList>
    </citation>
    <scope>NUCLEOTIDE SEQUENCE</scope>
</reference>
<protein>
    <submittedName>
        <fullName evidence="1">Uncharacterized protein</fullName>
    </submittedName>
</protein>
<name>A0A0E9X0A9_ANGAN</name>
<organism evidence="1">
    <name type="scientific">Anguilla anguilla</name>
    <name type="common">European freshwater eel</name>
    <name type="synonym">Muraena anguilla</name>
    <dbReference type="NCBI Taxonomy" id="7936"/>
    <lineage>
        <taxon>Eukaryota</taxon>
        <taxon>Metazoa</taxon>
        <taxon>Chordata</taxon>
        <taxon>Craniata</taxon>
        <taxon>Vertebrata</taxon>
        <taxon>Euteleostomi</taxon>
        <taxon>Actinopterygii</taxon>
        <taxon>Neopterygii</taxon>
        <taxon>Teleostei</taxon>
        <taxon>Anguilliformes</taxon>
        <taxon>Anguillidae</taxon>
        <taxon>Anguilla</taxon>
    </lineage>
</organism>
<accession>A0A0E9X0A9</accession>
<proteinExistence type="predicted"/>
<dbReference type="AlphaFoldDB" id="A0A0E9X0A9"/>
<reference evidence="1" key="1">
    <citation type="submission" date="2014-11" db="EMBL/GenBank/DDBJ databases">
        <authorList>
            <person name="Amaro Gonzalez C."/>
        </authorList>
    </citation>
    <scope>NUCLEOTIDE SEQUENCE</scope>
</reference>